<dbReference type="GO" id="GO:0004565">
    <property type="term" value="F:beta-galactosidase activity"/>
    <property type="evidence" value="ECO:0007669"/>
    <property type="project" value="UniProtKB-EC"/>
</dbReference>
<evidence type="ECO:0000256" key="11">
    <source>
        <dbReference type="PIRSR" id="PIRSR001084-3"/>
    </source>
</evidence>
<dbReference type="SUPFAM" id="SSF51445">
    <property type="entry name" value="(Trans)glycosidases"/>
    <property type="match status" value="1"/>
</dbReference>
<dbReference type="EC" id="3.2.1.23" evidence="3 8"/>
<feature type="domain" description="Beta-galactosidase C-terminal" evidence="14">
    <location>
        <begin position="600"/>
        <end position="655"/>
    </location>
</feature>
<dbReference type="GO" id="GO:0009341">
    <property type="term" value="C:beta-galactosidase complex"/>
    <property type="evidence" value="ECO:0007669"/>
    <property type="project" value="InterPro"/>
</dbReference>
<dbReference type="RefSeq" id="WP_119598502.1">
    <property type="nucleotide sequence ID" value="NZ_QXQA01000002.1"/>
</dbReference>
<evidence type="ECO:0000256" key="6">
    <source>
        <dbReference type="ARBA" id="ARBA00022833"/>
    </source>
</evidence>
<dbReference type="InterPro" id="IPR013780">
    <property type="entry name" value="Glyco_hydro_b"/>
</dbReference>
<keyword evidence="5 8" id="KW-0378">Hydrolase</keyword>
<dbReference type="Gene3D" id="3.40.50.880">
    <property type="match status" value="1"/>
</dbReference>
<dbReference type="CDD" id="cd03143">
    <property type="entry name" value="A4_beta-galactosidase_middle_domain"/>
    <property type="match status" value="1"/>
</dbReference>
<dbReference type="Gene3D" id="3.20.20.80">
    <property type="entry name" value="Glycosidases"/>
    <property type="match status" value="1"/>
</dbReference>
<feature type="binding site" evidence="11">
    <location>
        <position position="153"/>
    </location>
    <ligand>
        <name>Zn(2+)</name>
        <dbReference type="ChEBI" id="CHEBI:29105"/>
    </ligand>
</feature>
<comment type="caution">
    <text evidence="15">The sequence shown here is derived from an EMBL/GenBank/DDBJ whole genome shotgun (WGS) entry which is preliminary data.</text>
</comment>
<reference evidence="15 16" key="1">
    <citation type="submission" date="2018-09" db="EMBL/GenBank/DDBJ databases">
        <title>Paenibacillus aracenensis nov. sp. isolated from a cave in southern Spain.</title>
        <authorList>
            <person name="Jurado V."/>
            <person name="Gutierrez-Patricio S."/>
            <person name="Gonzalez-Pimentel J.L."/>
            <person name="Miller A.Z."/>
            <person name="Laiz L."/>
            <person name="Saiz-Jimenez C."/>
        </authorList>
    </citation>
    <scope>NUCLEOTIDE SEQUENCE [LARGE SCALE GENOMIC DNA]</scope>
    <source>
        <strain evidence="15 16">DSM 22867</strain>
    </source>
</reference>
<dbReference type="GO" id="GO:0006012">
    <property type="term" value="P:galactose metabolic process"/>
    <property type="evidence" value="ECO:0007669"/>
    <property type="project" value="InterPro"/>
</dbReference>
<evidence type="ECO:0000313" key="16">
    <source>
        <dbReference type="Proteomes" id="UP000266482"/>
    </source>
</evidence>
<feature type="active site" description="Nucleophile" evidence="9">
    <location>
        <position position="298"/>
    </location>
</feature>
<evidence type="ECO:0000256" key="10">
    <source>
        <dbReference type="PIRSR" id="PIRSR001084-2"/>
    </source>
</evidence>
<comment type="catalytic activity">
    <reaction evidence="1 8">
        <text>Hydrolysis of terminal non-reducing beta-D-galactose residues in beta-D-galactosides.</text>
        <dbReference type="EC" id="3.2.1.23"/>
    </reaction>
</comment>
<dbReference type="SUPFAM" id="SSF52317">
    <property type="entry name" value="Class I glutamine amidotransferase-like"/>
    <property type="match status" value="1"/>
</dbReference>
<evidence type="ECO:0000313" key="15">
    <source>
        <dbReference type="EMBL" id="RIX59670.1"/>
    </source>
</evidence>
<evidence type="ECO:0000256" key="8">
    <source>
        <dbReference type="PIRNR" id="PIRNR001084"/>
    </source>
</evidence>
<accession>A0A3A1VQB3</accession>
<dbReference type="InterPro" id="IPR013739">
    <property type="entry name" value="Beta_galactosidase_C"/>
</dbReference>
<feature type="binding site" evidence="10">
    <location>
        <position position="141"/>
    </location>
    <ligand>
        <name>substrate</name>
    </ligand>
</feature>
<evidence type="ECO:0000256" key="9">
    <source>
        <dbReference type="PIRSR" id="PIRSR001084-1"/>
    </source>
</evidence>
<organism evidence="15 16">
    <name type="scientific">Paenibacillus nanensis</name>
    <dbReference type="NCBI Taxonomy" id="393251"/>
    <lineage>
        <taxon>Bacteria</taxon>
        <taxon>Bacillati</taxon>
        <taxon>Bacillota</taxon>
        <taxon>Bacilli</taxon>
        <taxon>Bacillales</taxon>
        <taxon>Paenibacillaceae</taxon>
        <taxon>Paenibacillus</taxon>
    </lineage>
</organism>
<dbReference type="PANTHER" id="PTHR36447:SF2">
    <property type="entry name" value="BETA-GALACTOSIDASE YESZ"/>
    <property type="match status" value="1"/>
</dbReference>
<dbReference type="InterPro" id="IPR013738">
    <property type="entry name" value="Beta_galactosidase_Trimer"/>
</dbReference>
<keyword evidence="7 8" id="KW-0326">Glycosidase</keyword>
<feature type="binding site" evidence="11">
    <location>
        <position position="107"/>
    </location>
    <ligand>
        <name>Zn(2+)</name>
        <dbReference type="ChEBI" id="CHEBI:29105"/>
    </ligand>
</feature>
<evidence type="ECO:0000256" key="3">
    <source>
        <dbReference type="ARBA" id="ARBA00012756"/>
    </source>
</evidence>
<evidence type="ECO:0000256" key="1">
    <source>
        <dbReference type="ARBA" id="ARBA00001412"/>
    </source>
</evidence>
<dbReference type="Pfam" id="PF02449">
    <property type="entry name" value="Glyco_hydro_42"/>
    <property type="match status" value="1"/>
</dbReference>
<dbReference type="InterPro" id="IPR013529">
    <property type="entry name" value="Glyco_hydro_42_N"/>
</dbReference>
<gene>
    <name evidence="15" type="ORF">D3P08_05945</name>
</gene>
<dbReference type="EMBL" id="QXQA01000002">
    <property type="protein sequence ID" value="RIX59670.1"/>
    <property type="molecule type" value="Genomic_DNA"/>
</dbReference>
<dbReference type="Pfam" id="PF08532">
    <property type="entry name" value="Glyco_hydro_42M"/>
    <property type="match status" value="1"/>
</dbReference>
<proteinExistence type="inferred from homology"/>
<dbReference type="Gene3D" id="2.60.40.1180">
    <property type="entry name" value="Golgi alpha-mannosidase II"/>
    <property type="match status" value="1"/>
</dbReference>
<name>A0A3A1VQB3_9BACL</name>
<evidence type="ECO:0000256" key="4">
    <source>
        <dbReference type="ARBA" id="ARBA00022723"/>
    </source>
</evidence>
<dbReference type="AlphaFoldDB" id="A0A3A1VQB3"/>
<keyword evidence="6 11" id="KW-0862">Zinc</keyword>
<feature type="domain" description="Beta-galactosidase trimerisation" evidence="13">
    <location>
        <begin position="389"/>
        <end position="591"/>
    </location>
</feature>
<evidence type="ECO:0000259" key="14">
    <source>
        <dbReference type="Pfam" id="PF08533"/>
    </source>
</evidence>
<feature type="binding site" evidence="10">
    <location>
        <position position="103"/>
    </location>
    <ligand>
        <name>substrate</name>
    </ligand>
</feature>
<evidence type="ECO:0000256" key="2">
    <source>
        <dbReference type="ARBA" id="ARBA00005940"/>
    </source>
</evidence>
<dbReference type="Pfam" id="PF08533">
    <property type="entry name" value="Glyco_hydro_42C"/>
    <property type="match status" value="1"/>
</dbReference>
<dbReference type="OrthoDB" id="9800974at2"/>
<dbReference type="GO" id="GO:0046872">
    <property type="term" value="F:metal ion binding"/>
    <property type="evidence" value="ECO:0007669"/>
    <property type="project" value="UniProtKB-KW"/>
</dbReference>
<feature type="binding site" evidence="10">
    <location>
        <position position="307"/>
    </location>
    <ligand>
        <name>substrate</name>
    </ligand>
</feature>
<dbReference type="InterPro" id="IPR017853">
    <property type="entry name" value="GH"/>
</dbReference>
<protein>
    <recommendedName>
        <fullName evidence="3 8">Beta-galactosidase</fullName>
        <shortName evidence="8">Beta-gal</shortName>
        <ecNumber evidence="3 8">3.2.1.23</ecNumber>
    </recommendedName>
</protein>
<evidence type="ECO:0000256" key="7">
    <source>
        <dbReference type="ARBA" id="ARBA00023295"/>
    </source>
</evidence>
<comment type="similarity">
    <text evidence="2 8">Belongs to the glycosyl hydrolase 42 family.</text>
</comment>
<keyword evidence="4 11" id="KW-0479">Metal-binding</keyword>
<sequence length="670" mass="76684">MRMGVDYYPEHWERSMWEQDARLMRETGISLIRVAEFAWSRLEPEEGRYAFGWLDDAIDIFHQYGIQVVIGTPSCTPPNWLVERFPDVLPRDAMLNPRYPGIRGHRCYNSPSMRVFLAKIVEKLAAHYASHPAVIGWQIDNEFGLNECHCENCNIRFREWLSKKYDTLEALNQDWGTVVWSGEYSSWEQITTPLGGAKFRNPSYLLDWRRFETDSVVEFQQLQVNILRKYCPNHFVTHNIWSYPMSLDYYKLCEELDFASLDYYPSTSPDKALSGGYGGALTLDLTRGIKRQNFWIMETISGPPGCWFPMWRTPQPGFIRAFAWQCIARGADTLVHFRWRSAPYGAEQFWHGLIDHSNVPGRRFEEYRILCDEVNRLSPLLEGSEVLGEAAVLHSHDLYNAFEIQPQAEGMNYFDNLKLYHRALTKSGILTDVVNTSDELDKYRLIVAPSLYLLDEKLADKLKNCAKNGATLILTNRTGVKNRSNVCWMHPLPAHLAEAAGVTVAEYDPIGHDVHTIRMLDGKTYSCSQWCDVLEPAGAETVAWYEDDFYAGKPAATVHSYGKGKVYYIGTVAEESFYQELFGKAADNAGLNRFTGLPEGVQISIRRRGNTNYLFLLNLTPKPHTVELKDTYRSILQETSVGPAVHMDPYAVEIIEWDQKFGGRSIASTV</sequence>
<dbReference type="Proteomes" id="UP000266482">
    <property type="component" value="Unassembled WGS sequence"/>
</dbReference>
<dbReference type="PANTHER" id="PTHR36447">
    <property type="entry name" value="BETA-GALACTOSIDASE GANA"/>
    <property type="match status" value="1"/>
</dbReference>
<dbReference type="InterPro" id="IPR029062">
    <property type="entry name" value="Class_I_gatase-like"/>
</dbReference>
<evidence type="ECO:0000259" key="12">
    <source>
        <dbReference type="Pfam" id="PF02449"/>
    </source>
</evidence>
<feature type="active site" description="Proton donor" evidence="9">
    <location>
        <position position="142"/>
    </location>
</feature>
<feature type="binding site" evidence="11">
    <location>
        <position position="150"/>
    </location>
    <ligand>
        <name>Zn(2+)</name>
        <dbReference type="ChEBI" id="CHEBI:29105"/>
    </ligand>
</feature>
<feature type="domain" description="Glycoside hydrolase family 42 N-terminal" evidence="12">
    <location>
        <begin position="6"/>
        <end position="376"/>
    </location>
</feature>
<dbReference type="PIRSF" id="PIRSF001084">
    <property type="entry name" value="B-galactosidase"/>
    <property type="match status" value="1"/>
</dbReference>
<evidence type="ECO:0000259" key="13">
    <source>
        <dbReference type="Pfam" id="PF08532"/>
    </source>
</evidence>
<evidence type="ECO:0000256" key="5">
    <source>
        <dbReference type="ARBA" id="ARBA00022801"/>
    </source>
</evidence>
<feature type="binding site" evidence="11">
    <location>
        <position position="148"/>
    </location>
    <ligand>
        <name>Zn(2+)</name>
        <dbReference type="ChEBI" id="CHEBI:29105"/>
    </ligand>
</feature>
<keyword evidence="16" id="KW-1185">Reference proteome</keyword>
<dbReference type="InterPro" id="IPR003476">
    <property type="entry name" value="Glyco_hydro_42"/>
</dbReference>